<protein>
    <submittedName>
        <fullName evidence="1">Uncharacterized protein</fullName>
    </submittedName>
</protein>
<reference evidence="1" key="1">
    <citation type="journal article" date="2015" name="Nature">
        <title>Complex archaea that bridge the gap between prokaryotes and eukaryotes.</title>
        <authorList>
            <person name="Spang A."/>
            <person name="Saw J.H."/>
            <person name="Jorgensen S.L."/>
            <person name="Zaremba-Niedzwiedzka K."/>
            <person name="Martijn J."/>
            <person name="Lind A.E."/>
            <person name="van Eijk R."/>
            <person name="Schleper C."/>
            <person name="Guy L."/>
            <person name="Ettema T.J."/>
        </authorList>
    </citation>
    <scope>NUCLEOTIDE SEQUENCE</scope>
</reference>
<sequence length="25" mass="2741">FNKDVSKALRTDSGYDVLLDGKEGL</sequence>
<name>A0A0F9JHZ6_9ZZZZ</name>
<comment type="caution">
    <text evidence="1">The sequence shown here is derived from an EMBL/GenBank/DDBJ whole genome shotgun (WGS) entry which is preliminary data.</text>
</comment>
<accession>A0A0F9JHZ6</accession>
<gene>
    <name evidence="1" type="ORF">LCGC14_1822460</name>
</gene>
<organism evidence="1">
    <name type="scientific">marine sediment metagenome</name>
    <dbReference type="NCBI Taxonomy" id="412755"/>
    <lineage>
        <taxon>unclassified sequences</taxon>
        <taxon>metagenomes</taxon>
        <taxon>ecological metagenomes</taxon>
    </lineage>
</organism>
<feature type="non-terminal residue" evidence="1">
    <location>
        <position position="1"/>
    </location>
</feature>
<dbReference type="EMBL" id="LAZR01017869">
    <property type="protein sequence ID" value="KKL98632.1"/>
    <property type="molecule type" value="Genomic_DNA"/>
</dbReference>
<proteinExistence type="predicted"/>
<dbReference type="AlphaFoldDB" id="A0A0F9JHZ6"/>
<evidence type="ECO:0000313" key="1">
    <source>
        <dbReference type="EMBL" id="KKL98632.1"/>
    </source>
</evidence>